<dbReference type="CDD" id="cd00838">
    <property type="entry name" value="MPP_superfamily"/>
    <property type="match status" value="1"/>
</dbReference>
<evidence type="ECO:0000256" key="3">
    <source>
        <dbReference type="ARBA" id="ARBA00023004"/>
    </source>
</evidence>
<keyword evidence="8" id="KW-1185">Reference proteome</keyword>
<sequence length="324" mass="35608">MFKLAHLSDPHLGPLPDPKLIQLFSKRILGYLNWRRNRSGSMTASYLEQLVEDMQAQAPDHIAVTGDLVNIALPLEIIGARNWLEDVGEPHDVSVVPGNHDAYVPGALRRARAAWLPYMCGDDADTTPPAPGSDAVFPYVRRRGDLAIVGVSTARASGPWFATGRVGIKQTRRLRKILEDLGKEGLFRVVMIHHPPFHNATHWHKRLSDASRVRTVIKRVGAELILHGHTHIVSRSSIDGPDGSVPVIGVPSASNAPGGKKPGARYNLFSIFKENGRWSCQMEERGFTEKGLPVSSIVTDKIEIPASQDQHKTPETRSVHAPSV</sequence>
<evidence type="ECO:0000256" key="4">
    <source>
        <dbReference type="ARBA" id="ARBA00025742"/>
    </source>
</evidence>
<dbReference type="PANTHER" id="PTHR42988">
    <property type="entry name" value="PHOSPHOHYDROLASE"/>
    <property type="match status" value="1"/>
</dbReference>
<dbReference type="EMBL" id="FRBW01000002">
    <property type="protein sequence ID" value="SHM31986.1"/>
    <property type="molecule type" value="Genomic_DNA"/>
</dbReference>
<dbReference type="InterPro" id="IPR004843">
    <property type="entry name" value="Calcineurin-like_PHP"/>
</dbReference>
<keyword evidence="1" id="KW-0479">Metal-binding</keyword>
<dbReference type="AlphaFoldDB" id="A0A1M7HTX7"/>
<organism evidence="7 8">
    <name type="scientific">Roseibium suaedae</name>
    <dbReference type="NCBI Taxonomy" id="735517"/>
    <lineage>
        <taxon>Bacteria</taxon>
        <taxon>Pseudomonadati</taxon>
        <taxon>Pseudomonadota</taxon>
        <taxon>Alphaproteobacteria</taxon>
        <taxon>Hyphomicrobiales</taxon>
        <taxon>Stappiaceae</taxon>
        <taxon>Roseibium</taxon>
    </lineage>
</organism>
<gene>
    <name evidence="7" type="ORF">SAMN05444272_2329</name>
</gene>
<dbReference type="Gene3D" id="3.60.21.10">
    <property type="match status" value="1"/>
</dbReference>
<feature type="region of interest" description="Disordered" evidence="5">
    <location>
        <begin position="303"/>
        <end position="324"/>
    </location>
</feature>
<dbReference type="STRING" id="735517.SAMN05444272_2329"/>
<keyword evidence="3" id="KW-0408">Iron</keyword>
<dbReference type="GO" id="GO:0016787">
    <property type="term" value="F:hydrolase activity"/>
    <property type="evidence" value="ECO:0007669"/>
    <property type="project" value="UniProtKB-KW"/>
</dbReference>
<dbReference type="RefSeq" id="WP_073013207.1">
    <property type="nucleotide sequence ID" value="NZ_FRBW01000002.1"/>
</dbReference>
<evidence type="ECO:0000259" key="6">
    <source>
        <dbReference type="Pfam" id="PF00149"/>
    </source>
</evidence>
<dbReference type="Pfam" id="PF00149">
    <property type="entry name" value="Metallophos"/>
    <property type="match status" value="1"/>
</dbReference>
<dbReference type="OrthoDB" id="651281at2"/>
<feature type="compositionally biased region" description="Basic and acidic residues" evidence="5">
    <location>
        <begin position="309"/>
        <end position="318"/>
    </location>
</feature>
<evidence type="ECO:0000256" key="2">
    <source>
        <dbReference type="ARBA" id="ARBA00022801"/>
    </source>
</evidence>
<dbReference type="InterPro" id="IPR029052">
    <property type="entry name" value="Metallo-depent_PP-like"/>
</dbReference>
<reference evidence="7 8" key="1">
    <citation type="submission" date="2016-11" db="EMBL/GenBank/DDBJ databases">
        <authorList>
            <person name="Jaros S."/>
            <person name="Januszkiewicz K."/>
            <person name="Wedrychowicz H."/>
        </authorList>
    </citation>
    <scope>NUCLEOTIDE SEQUENCE [LARGE SCALE GENOMIC DNA]</scope>
    <source>
        <strain evidence="7 8">DSM 22153</strain>
    </source>
</reference>
<comment type="similarity">
    <text evidence="4">Belongs to the cyclic nucleotide phosphodiesterase class-III family.</text>
</comment>
<proteinExistence type="inferred from homology"/>
<dbReference type="PANTHER" id="PTHR42988:SF2">
    <property type="entry name" value="CYCLIC NUCLEOTIDE PHOSPHODIESTERASE CBUA0032-RELATED"/>
    <property type="match status" value="1"/>
</dbReference>
<name>A0A1M7HTX7_9HYPH</name>
<evidence type="ECO:0000313" key="7">
    <source>
        <dbReference type="EMBL" id="SHM31986.1"/>
    </source>
</evidence>
<dbReference type="InterPro" id="IPR050884">
    <property type="entry name" value="CNP_phosphodiesterase-III"/>
</dbReference>
<dbReference type="GO" id="GO:0046872">
    <property type="term" value="F:metal ion binding"/>
    <property type="evidence" value="ECO:0007669"/>
    <property type="project" value="UniProtKB-KW"/>
</dbReference>
<keyword evidence="2" id="KW-0378">Hydrolase</keyword>
<evidence type="ECO:0000313" key="8">
    <source>
        <dbReference type="Proteomes" id="UP000186002"/>
    </source>
</evidence>
<dbReference type="Proteomes" id="UP000186002">
    <property type="component" value="Unassembled WGS sequence"/>
</dbReference>
<evidence type="ECO:0000256" key="1">
    <source>
        <dbReference type="ARBA" id="ARBA00022723"/>
    </source>
</evidence>
<dbReference type="SUPFAM" id="SSF56300">
    <property type="entry name" value="Metallo-dependent phosphatases"/>
    <property type="match status" value="1"/>
</dbReference>
<accession>A0A1M7HTX7</accession>
<feature type="domain" description="Calcineurin-like phosphoesterase" evidence="6">
    <location>
        <begin position="3"/>
        <end position="232"/>
    </location>
</feature>
<protein>
    <submittedName>
        <fullName evidence="7">3',5'-cyclic AMP phosphodiesterase CpdA</fullName>
    </submittedName>
</protein>
<evidence type="ECO:0000256" key="5">
    <source>
        <dbReference type="SAM" id="MobiDB-lite"/>
    </source>
</evidence>